<keyword evidence="6 8" id="KW-1133">Transmembrane helix</keyword>
<evidence type="ECO:0000256" key="2">
    <source>
        <dbReference type="ARBA" id="ARBA00009142"/>
    </source>
</evidence>
<name>A0A450RX19_9GAMM</name>
<evidence type="ECO:0000256" key="3">
    <source>
        <dbReference type="ARBA" id="ARBA00022448"/>
    </source>
</evidence>
<dbReference type="InterPro" id="IPR052017">
    <property type="entry name" value="TSUP"/>
</dbReference>
<dbReference type="PANTHER" id="PTHR30269">
    <property type="entry name" value="TRANSMEMBRANE PROTEIN YFCA"/>
    <property type="match status" value="1"/>
</dbReference>
<feature type="transmembrane region" description="Helical" evidence="8">
    <location>
        <begin position="107"/>
        <end position="125"/>
    </location>
</feature>
<proteinExistence type="inferred from homology"/>
<organism evidence="9">
    <name type="scientific">Candidatus Kentrum sp. DK</name>
    <dbReference type="NCBI Taxonomy" id="2126562"/>
    <lineage>
        <taxon>Bacteria</taxon>
        <taxon>Pseudomonadati</taxon>
        <taxon>Pseudomonadota</taxon>
        <taxon>Gammaproteobacteria</taxon>
        <taxon>Candidatus Kentrum</taxon>
    </lineage>
</organism>
<feature type="transmembrane region" description="Helical" evidence="8">
    <location>
        <begin position="236"/>
        <end position="256"/>
    </location>
</feature>
<keyword evidence="7 8" id="KW-0472">Membrane</keyword>
<dbReference type="Pfam" id="PF01925">
    <property type="entry name" value="TauE"/>
    <property type="match status" value="1"/>
</dbReference>
<feature type="transmembrane region" description="Helical" evidence="8">
    <location>
        <begin position="146"/>
        <end position="172"/>
    </location>
</feature>
<evidence type="ECO:0000256" key="7">
    <source>
        <dbReference type="ARBA" id="ARBA00023136"/>
    </source>
</evidence>
<comment type="subcellular location">
    <subcellularLocation>
        <location evidence="1 8">Cell membrane</location>
        <topology evidence="1 8">Multi-pass membrane protein</topology>
    </subcellularLocation>
</comment>
<keyword evidence="5 8" id="KW-0812">Transmembrane</keyword>
<evidence type="ECO:0000256" key="4">
    <source>
        <dbReference type="ARBA" id="ARBA00022475"/>
    </source>
</evidence>
<sequence length="258" mass="27242">MINTLAESAYLLYPLAISAAVLAGFINTLAGSGSLITLPMLIFLGLPPGIANGTNRIGILIQSIVGVAGFRKSGKLEWRDGWPFVLPTTLGAVAGAFIAIGLDADRMNTAIAVVMAVMLVLTIAQPEKWLREETELAAGHRGVGNFLLFFVIGIHGGFIQAGVGILMLMAMVLRCGFAVANANAVKLVLVLILTVPAVAIFIVYDQVHWPLALLMATGQGAGAWIAAHFASNSPNAALWTRRLLIAILIFSIIKLLSM</sequence>
<evidence type="ECO:0000313" key="9">
    <source>
        <dbReference type="EMBL" id="VFJ43736.1"/>
    </source>
</evidence>
<dbReference type="AlphaFoldDB" id="A0A450RX19"/>
<evidence type="ECO:0000256" key="8">
    <source>
        <dbReference type="RuleBase" id="RU363041"/>
    </source>
</evidence>
<evidence type="ECO:0000256" key="5">
    <source>
        <dbReference type="ARBA" id="ARBA00022692"/>
    </source>
</evidence>
<keyword evidence="3" id="KW-0813">Transport</keyword>
<feature type="transmembrane region" description="Helical" evidence="8">
    <location>
        <begin position="184"/>
        <end position="204"/>
    </location>
</feature>
<dbReference type="PANTHER" id="PTHR30269:SF0">
    <property type="entry name" value="MEMBRANE TRANSPORTER PROTEIN YFCA-RELATED"/>
    <property type="match status" value="1"/>
</dbReference>
<keyword evidence="4 8" id="KW-1003">Cell membrane</keyword>
<protein>
    <recommendedName>
        <fullName evidence="8">Probable membrane transporter protein</fullName>
    </recommendedName>
</protein>
<gene>
    <name evidence="9" type="ORF">BECKDK2373C_GA0170839_100641</name>
</gene>
<accession>A0A450RX19</accession>
<dbReference type="EMBL" id="CAADEY010000006">
    <property type="protein sequence ID" value="VFJ43736.1"/>
    <property type="molecule type" value="Genomic_DNA"/>
</dbReference>
<evidence type="ECO:0000256" key="6">
    <source>
        <dbReference type="ARBA" id="ARBA00022989"/>
    </source>
</evidence>
<evidence type="ECO:0000256" key="1">
    <source>
        <dbReference type="ARBA" id="ARBA00004651"/>
    </source>
</evidence>
<feature type="transmembrane region" description="Helical" evidence="8">
    <location>
        <begin position="12"/>
        <end position="30"/>
    </location>
</feature>
<dbReference type="InterPro" id="IPR002781">
    <property type="entry name" value="TM_pro_TauE-like"/>
</dbReference>
<reference evidence="9" key="1">
    <citation type="submission" date="2019-02" db="EMBL/GenBank/DDBJ databases">
        <authorList>
            <person name="Gruber-Vodicka R. H."/>
            <person name="Seah K. B. B."/>
        </authorList>
    </citation>
    <scope>NUCLEOTIDE SEQUENCE</scope>
    <source>
        <strain evidence="9">BECK_DK161</strain>
    </source>
</reference>
<dbReference type="GO" id="GO:0005886">
    <property type="term" value="C:plasma membrane"/>
    <property type="evidence" value="ECO:0007669"/>
    <property type="project" value="UniProtKB-SubCell"/>
</dbReference>
<comment type="similarity">
    <text evidence="2 8">Belongs to the 4-toluene sulfonate uptake permease (TSUP) (TC 2.A.102) family.</text>
</comment>
<feature type="transmembrane region" description="Helical" evidence="8">
    <location>
        <begin position="82"/>
        <end position="101"/>
    </location>
</feature>